<dbReference type="RefSeq" id="WP_146415051.1">
    <property type="nucleotide sequence ID" value="NZ_SJPZ01000002.1"/>
</dbReference>
<protein>
    <submittedName>
        <fullName evidence="8">Coupling protein TraD</fullName>
    </submittedName>
</protein>
<dbReference type="PANTHER" id="PTHR37937:SF1">
    <property type="entry name" value="CONJUGATIVE TRANSFER: DNA TRANSPORT"/>
    <property type="match status" value="1"/>
</dbReference>
<dbReference type="Proteomes" id="UP000316476">
    <property type="component" value="Unassembled WGS sequence"/>
</dbReference>
<evidence type="ECO:0000256" key="4">
    <source>
        <dbReference type="ARBA" id="ARBA00022989"/>
    </source>
</evidence>
<dbReference type="PANTHER" id="PTHR37937">
    <property type="entry name" value="CONJUGATIVE TRANSFER: DNA TRANSPORT"/>
    <property type="match status" value="1"/>
</dbReference>
<evidence type="ECO:0000256" key="1">
    <source>
        <dbReference type="ARBA" id="ARBA00004651"/>
    </source>
</evidence>
<keyword evidence="3" id="KW-0812">Transmembrane</keyword>
<evidence type="ECO:0000256" key="3">
    <source>
        <dbReference type="ARBA" id="ARBA00022692"/>
    </source>
</evidence>
<gene>
    <name evidence="8" type="primary">traD_2</name>
    <name evidence="8" type="ORF">V7x_40950</name>
</gene>
<dbReference type="OrthoDB" id="251874at2"/>
<accession>A0A5C6FPC9</accession>
<dbReference type="EMBL" id="SJPZ01000002">
    <property type="protein sequence ID" value="TWU62366.1"/>
    <property type="molecule type" value="Genomic_DNA"/>
</dbReference>
<dbReference type="InterPro" id="IPR051539">
    <property type="entry name" value="T4SS-coupling_protein"/>
</dbReference>
<keyword evidence="5" id="KW-0472">Membrane</keyword>
<organism evidence="8 9">
    <name type="scientific">Crateriforma conspicua</name>
    <dbReference type="NCBI Taxonomy" id="2527996"/>
    <lineage>
        <taxon>Bacteria</taxon>
        <taxon>Pseudomonadati</taxon>
        <taxon>Planctomycetota</taxon>
        <taxon>Planctomycetia</taxon>
        <taxon>Planctomycetales</taxon>
        <taxon>Planctomycetaceae</taxon>
        <taxon>Crateriforma</taxon>
    </lineage>
</organism>
<comment type="subcellular location">
    <subcellularLocation>
        <location evidence="1">Cell membrane</location>
        <topology evidence="1">Multi-pass membrane protein</topology>
    </subcellularLocation>
</comment>
<evidence type="ECO:0000256" key="2">
    <source>
        <dbReference type="ARBA" id="ARBA00022475"/>
    </source>
</evidence>
<feature type="compositionally biased region" description="Basic and acidic residues" evidence="6">
    <location>
        <begin position="456"/>
        <end position="470"/>
    </location>
</feature>
<dbReference type="AlphaFoldDB" id="A0A5C6FPC9"/>
<evidence type="ECO:0000313" key="8">
    <source>
        <dbReference type="EMBL" id="TWU62366.1"/>
    </source>
</evidence>
<keyword evidence="2" id="KW-1003">Cell membrane</keyword>
<proteinExistence type="predicted"/>
<name>A0A5C6FPC9_9PLAN</name>
<dbReference type="InterPro" id="IPR027417">
    <property type="entry name" value="P-loop_NTPase"/>
</dbReference>
<dbReference type="GO" id="GO:0005886">
    <property type="term" value="C:plasma membrane"/>
    <property type="evidence" value="ECO:0007669"/>
    <property type="project" value="UniProtKB-SubCell"/>
</dbReference>
<dbReference type="CDD" id="cd01127">
    <property type="entry name" value="TrwB_TraG_TraD_VirD4"/>
    <property type="match status" value="1"/>
</dbReference>
<feature type="domain" description="Type IV secretion system coupling protein TraD DNA-binding" evidence="7">
    <location>
        <begin position="23"/>
        <end position="391"/>
    </location>
</feature>
<feature type="region of interest" description="Disordered" evidence="6">
    <location>
        <begin position="456"/>
        <end position="486"/>
    </location>
</feature>
<comment type="caution">
    <text evidence="8">The sequence shown here is derived from an EMBL/GenBank/DDBJ whole genome shotgun (WGS) entry which is preliminary data.</text>
</comment>
<sequence length="486" mass="54553">MNRSKSSDDPILFQCGFLLVDNEEVTTHQMLVGASGAGKTTLIRLFLQDVVPAIAKEPDWRMLITNPKGDALSTLHGIQPSGLRIVTMDPFDDRGVAWDMCADVTEPRTALQLAYTLLPKRNESQPFFSDAARHIIYGVLLSFLHRKIQWTFADLLRALQGVKTIKRVLAASKYSRNIIDQYFYDKRLISNIVSTIAANLLPFGPVAACWESATERISLRDWVRGNFVIVLGNSDESREAVEVINQCMVRRAIELLLAMPDSFTRRSFFVFDEVAECGKLPMLESLMKRGRSKGASVTLAFQSIAGLRNPTMYGPHGTAEILGQVQHKVIGRLECPETAKWASELFGEQEIKQTTKSTSRTYAEKSSRSESTTEHFVTRAAVLPSEFMDLEPCCVSSGLSAFYLSAAYGAFQSTMDGPELFEEMLVPRSESVQDFIPRSVQSQFLEPWSRKRRIHFAPEPKLKRDDRQRAPEPQQQASILSALDEL</sequence>
<dbReference type="Pfam" id="PF10412">
    <property type="entry name" value="TrwB_AAD_bind"/>
    <property type="match status" value="1"/>
</dbReference>
<dbReference type="SUPFAM" id="SSF52540">
    <property type="entry name" value="P-loop containing nucleoside triphosphate hydrolases"/>
    <property type="match status" value="1"/>
</dbReference>
<evidence type="ECO:0000256" key="5">
    <source>
        <dbReference type="ARBA" id="ARBA00023136"/>
    </source>
</evidence>
<dbReference type="Gene3D" id="3.40.50.300">
    <property type="entry name" value="P-loop containing nucleotide triphosphate hydrolases"/>
    <property type="match status" value="2"/>
</dbReference>
<reference evidence="8 9" key="1">
    <citation type="submission" date="2019-02" db="EMBL/GenBank/DDBJ databases">
        <title>Deep-cultivation of Planctomycetes and their phenomic and genomic characterization uncovers novel biology.</title>
        <authorList>
            <person name="Wiegand S."/>
            <person name="Jogler M."/>
            <person name="Boedeker C."/>
            <person name="Pinto D."/>
            <person name="Vollmers J."/>
            <person name="Rivas-Marin E."/>
            <person name="Kohn T."/>
            <person name="Peeters S.H."/>
            <person name="Heuer A."/>
            <person name="Rast P."/>
            <person name="Oberbeckmann S."/>
            <person name="Bunk B."/>
            <person name="Jeske O."/>
            <person name="Meyerdierks A."/>
            <person name="Storesund J.E."/>
            <person name="Kallscheuer N."/>
            <person name="Luecker S."/>
            <person name="Lage O.M."/>
            <person name="Pohl T."/>
            <person name="Merkel B.J."/>
            <person name="Hornburger P."/>
            <person name="Mueller R.-W."/>
            <person name="Bruemmer F."/>
            <person name="Labrenz M."/>
            <person name="Spormann A.M."/>
            <person name="Op Den Camp H."/>
            <person name="Overmann J."/>
            <person name="Amann R."/>
            <person name="Jetten M.S.M."/>
            <person name="Mascher T."/>
            <person name="Medema M.H."/>
            <person name="Devos D.P."/>
            <person name="Kaster A.-K."/>
            <person name="Ovreas L."/>
            <person name="Rohde M."/>
            <person name="Galperin M.Y."/>
            <person name="Jogler C."/>
        </authorList>
    </citation>
    <scope>NUCLEOTIDE SEQUENCE [LARGE SCALE GENOMIC DNA]</scope>
    <source>
        <strain evidence="8 9">V7</strain>
    </source>
</reference>
<evidence type="ECO:0000256" key="6">
    <source>
        <dbReference type="SAM" id="MobiDB-lite"/>
    </source>
</evidence>
<evidence type="ECO:0000313" key="9">
    <source>
        <dbReference type="Proteomes" id="UP000316476"/>
    </source>
</evidence>
<evidence type="ECO:0000259" key="7">
    <source>
        <dbReference type="Pfam" id="PF10412"/>
    </source>
</evidence>
<keyword evidence="4" id="KW-1133">Transmembrane helix</keyword>
<dbReference type="InterPro" id="IPR019476">
    <property type="entry name" value="T4SS_TraD_DNA-bd"/>
</dbReference>